<proteinExistence type="predicted"/>
<evidence type="ECO:0000256" key="4">
    <source>
        <dbReference type="ARBA" id="ARBA00023136"/>
    </source>
</evidence>
<evidence type="ECO:0000313" key="7">
    <source>
        <dbReference type="Proteomes" id="UP000219193"/>
    </source>
</evidence>
<evidence type="ECO:0000313" key="6">
    <source>
        <dbReference type="EMBL" id="SOC80208.1"/>
    </source>
</evidence>
<dbReference type="InterPro" id="IPR019109">
    <property type="entry name" value="MamF_MmsF"/>
</dbReference>
<evidence type="ECO:0008006" key="8">
    <source>
        <dbReference type="Google" id="ProtNLM"/>
    </source>
</evidence>
<keyword evidence="4 5" id="KW-0472">Membrane</keyword>
<dbReference type="Pfam" id="PF09685">
    <property type="entry name" value="MamF_MmsF"/>
    <property type="match status" value="1"/>
</dbReference>
<evidence type="ECO:0000256" key="2">
    <source>
        <dbReference type="ARBA" id="ARBA00022692"/>
    </source>
</evidence>
<organism evidence="6 7">
    <name type="scientific">Salinimicrobium sediminis</name>
    <dbReference type="NCBI Taxonomy" id="1343891"/>
    <lineage>
        <taxon>Bacteria</taxon>
        <taxon>Pseudomonadati</taxon>
        <taxon>Bacteroidota</taxon>
        <taxon>Flavobacteriia</taxon>
        <taxon>Flavobacteriales</taxon>
        <taxon>Flavobacteriaceae</taxon>
        <taxon>Salinimicrobium</taxon>
    </lineage>
</organism>
<evidence type="ECO:0000256" key="1">
    <source>
        <dbReference type="ARBA" id="ARBA00004141"/>
    </source>
</evidence>
<dbReference type="RefSeq" id="WP_097056001.1">
    <property type="nucleotide sequence ID" value="NZ_OCMF01000002.1"/>
</dbReference>
<evidence type="ECO:0000256" key="3">
    <source>
        <dbReference type="ARBA" id="ARBA00022989"/>
    </source>
</evidence>
<feature type="transmembrane region" description="Helical" evidence="5">
    <location>
        <begin position="67"/>
        <end position="86"/>
    </location>
</feature>
<keyword evidence="7" id="KW-1185">Reference proteome</keyword>
<accession>A0A285X4L4</accession>
<keyword evidence="2 5" id="KW-0812">Transmembrane</keyword>
<reference evidence="7" key="1">
    <citation type="submission" date="2017-09" db="EMBL/GenBank/DDBJ databases">
        <authorList>
            <person name="Varghese N."/>
            <person name="Submissions S."/>
        </authorList>
    </citation>
    <scope>NUCLEOTIDE SEQUENCE [LARGE SCALE GENOMIC DNA]</scope>
    <source>
        <strain evidence="7">CGMCC 1.12641</strain>
    </source>
</reference>
<keyword evidence="3 5" id="KW-1133">Transmembrane helix</keyword>
<name>A0A285X4L4_9FLAO</name>
<feature type="transmembrane region" description="Helical" evidence="5">
    <location>
        <begin position="41"/>
        <end position="61"/>
    </location>
</feature>
<protein>
    <recommendedName>
        <fullName evidence="8">Chloroplast import component protein (Tic20)</fullName>
    </recommendedName>
</protein>
<comment type="subcellular location">
    <subcellularLocation>
        <location evidence="1">Membrane</location>
        <topology evidence="1">Multi-pass membrane protein</topology>
    </subcellularLocation>
</comment>
<feature type="transmembrane region" description="Helical" evidence="5">
    <location>
        <begin position="12"/>
        <end position="29"/>
    </location>
</feature>
<dbReference type="OrthoDB" id="6400719at2"/>
<evidence type="ECO:0000256" key="5">
    <source>
        <dbReference type="SAM" id="Phobius"/>
    </source>
</evidence>
<gene>
    <name evidence="6" type="ORF">SAMN06296241_1754</name>
</gene>
<dbReference type="AlphaFoldDB" id="A0A285X4L4"/>
<dbReference type="Proteomes" id="UP000219193">
    <property type="component" value="Unassembled WGS sequence"/>
</dbReference>
<sequence>MDSVANEGKTAAIVAYITIIGTIIAYFINNDSKNPFASFHIRQALGIHITFYLLGIVVSWFDTWLISAPFYLFILILWGYGILAAIQGERNEAPLLGRYFQNWFSTIN</sequence>
<dbReference type="EMBL" id="OCMF01000002">
    <property type="protein sequence ID" value="SOC80208.1"/>
    <property type="molecule type" value="Genomic_DNA"/>
</dbReference>